<dbReference type="InterPro" id="IPR029044">
    <property type="entry name" value="Nucleotide-diphossugar_trans"/>
</dbReference>
<name>A0A8K0IYE1_COCNU</name>
<dbReference type="GO" id="GO:0071555">
    <property type="term" value="P:cell wall organization"/>
    <property type="evidence" value="ECO:0007669"/>
    <property type="project" value="UniProtKB-KW"/>
</dbReference>
<keyword evidence="2" id="KW-0735">Signal-anchor</keyword>
<evidence type="ECO:0000259" key="3">
    <source>
        <dbReference type="Pfam" id="PF03407"/>
    </source>
</evidence>
<reference evidence="4" key="2">
    <citation type="submission" date="2019-07" db="EMBL/GenBank/DDBJ databases">
        <authorList>
            <person name="Yang Y."/>
            <person name="Bocs S."/>
            <person name="Baudouin L."/>
        </authorList>
    </citation>
    <scope>NUCLEOTIDE SEQUENCE</scope>
    <source>
        <tissue evidence="4">Spear leaf of Hainan Tall coconut</tissue>
    </source>
</reference>
<keyword evidence="2" id="KW-1133">Transmembrane helix</keyword>
<comment type="similarity">
    <text evidence="1 2">Belongs to the glycosyltransferase 77 family.</text>
</comment>
<feature type="domain" description="Nucleotide-diphospho-sugar transferase" evidence="3">
    <location>
        <begin position="399"/>
        <end position="482"/>
    </location>
</feature>
<dbReference type="GO" id="GO:0000139">
    <property type="term" value="C:Golgi membrane"/>
    <property type="evidence" value="ECO:0007669"/>
    <property type="project" value="UniProtKB-SubCell"/>
</dbReference>
<dbReference type="PANTHER" id="PTHR33604">
    <property type="entry name" value="OSJNBA0004B13.7 PROTEIN"/>
    <property type="match status" value="1"/>
</dbReference>
<dbReference type="PANTHER" id="PTHR33604:SF3">
    <property type="entry name" value="OSJNBA0004B13.7 PROTEIN"/>
    <property type="match status" value="1"/>
</dbReference>
<reference evidence="4" key="1">
    <citation type="journal article" date="2017" name="Gigascience">
        <title>The genome draft of coconut (Cocos nucifera).</title>
        <authorList>
            <person name="Xiao Y."/>
            <person name="Xu P."/>
            <person name="Fan H."/>
            <person name="Baudouin L."/>
            <person name="Xia W."/>
            <person name="Bocs S."/>
            <person name="Xu J."/>
            <person name="Li Q."/>
            <person name="Guo A."/>
            <person name="Zhou L."/>
            <person name="Li J."/>
            <person name="Wu Y."/>
            <person name="Ma Z."/>
            <person name="Armero A."/>
            <person name="Issali A.E."/>
            <person name="Liu N."/>
            <person name="Peng M."/>
            <person name="Yang Y."/>
        </authorList>
    </citation>
    <scope>NUCLEOTIDE SEQUENCE</scope>
    <source>
        <tissue evidence="4">Spear leaf of Hainan Tall coconut</tissue>
    </source>
</reference>
<dbReference type="InterPro" id="IPR005069">
    <property type="entry name" value="Nucl-diP-sugar_transferase"/>
</dbReference>
<keyword evidence="2" id="KW-0472">Membrane</keyword>
<dbReference type="AlphaFoldDB" id="A0A8K0IYE1"/>
<dbReference type="GO" id="GO:0016757">
    <property type="term" value="F:glycosyltransferase activity"/>
    <property type="evidence" value="ECO:0007669"/>
    <property type="project" value="UniProtKB-KW"/>
</dbReference>
<evidence type="ECO:0000256" key="1">
    <source>
        <dbReference type="ARBA" id="ARBA00007033"/>
    </source>
</evidence>
<organism evidence="4 5">
    <name type="scientific">Cocos nucifera</name>
    <name type="common">Coconut palm</name>
    <dbReference type="NCBI Taxonomy" id="13894"/>
    <lineage>
        <taxon>Eukaryota</taxon>
        <taxon>Viridiplantae</taxon>
        <taxon>Streptophyta</taxon>
        <taxon>Embryophyta</taxon>
        <taxon>Tracheophyta</taxon>
        <taxon>Spermatophyta</taxon>
        <taxon>Magnoliopsida</taxon>
        <taxon>Liliopsida</taxon>
        <taxon>Arecaceae</taxon>
        <taxon>Arecoideae</taxon>
        <taxon>Cocoseae</taxon>
        <taxon>Attaleinae</taxon>
        <taxon>Cocos</taxon>
    </lineage>
</organism>
<dbReference type="Gene3D" id="3.90.550.10">
    <property type="entry name" value="Spore Coat Polysaccharide Biosynthesis Protein SpsA, Chain A"/>
    <property type="match status" value="1"/>
</dbReference>
<keyword evidence="2" id="KW-0812">Transmembrane</keyword>
<feature type="transmembrane region" description="Helical" evidence="2">
    <location>
        <begin position="7"/>
        <end position="25"/>
    </location>
</feature>
<sequence>MHPKRGSLLPLLFILSFAVIFLYSYHYHSSLHFSYSENPNPNLNPNPKPQRFTFTIKLLTFDRIDSLRRCLRSLVAADYGGDRVSLHVFVDHFRAVDPANESALLDRKLEESRRILDLVDGFSWPHGEKLVHYRTANVGLQAQWLEAWWPRSDDDFAFVVEDDLELSPLYYKFLKELILKYYYDRSNYSPFIYGASLQRPRFVAGKHGNKLWLDGETRLFLYQMVGTWGQLLFPRPWKEFRLWYDIRKAKGIKPILHGMVTTGWYKKMGERIWTPWFIKFVHAGGYYNIYTNFLHERALSISYRDAGVNYGKTAGPDSRLLDKKSLDFDLWELQPLKSLKWYDFCFREVHLGRIVRRYDELEYVLRSFKEQKTIILLSFYRTVQRIARNLICHLERVGLQNFILISDDSKFLSDLAQRGYPVIDANLLIGSIGTDKSDGFEHSDMNLMKEIWVKANVIKKFLELGYNLWVLDWNIIPISNSLLELPDPSYDFFAAKNVGLMYMKSSPTSLKVWVADFISNVAAVGKSLIGSNSVSLEHKNFVYFATKALEDKAVYHGTAKTGRTLELLYLSSVIMVLYGQQVTLINKMPVRWHSMGKFFLHHLRIIHMEDNWNDEWKKDQKAKWEEDSENEQVDWVDYSFQVMNILEQKRQEQNNGNRPNGVFSTTAYKNVVDTCIEKLQVSLTKANIKNRVKVLKEKFGIVYDIFKGYSGIS</sequence>
<dbReference type="Proteomes" id="UP000797356">
    <property type="component" value="Chromosome 16"/>
</dbReference>
<evidence type="ECO:0000313" key="4">
    <source>
        <dbReference type="EMBL" id="KAG1370992.1"/>
    </source>
</evidence>
<keyword evidence="2" id="KW-0961">Cell wall biogenesis/degradation</keyword>
<dbReference type="EC" id="2.4.2.-" evidence="2"/>
<protein>
    <recommendedName>
        <fullName evidence="2">Glycosyltransferase</fullName>
        <ecNumber evidence="2">2.4.2.-</ecNumber>
    </recommendedName>
</protein>
<dbReference type="EMBL" id="CM017887">
    <property type="protein sequence ID" value="KAG1370992.1"/>
    <property type="molecule type" value="Genomic_DNA"/>
</dbReference>
<comment type="subcellular location">
    <subcellularLocation>
        <location evidence="2">Golgi apparatus membrane</location>
        <topology evidence="2">Single-pass type II membrane protein</topology>
    </subcellularLocation>
</comment>
<evidence type="ECO:0000256" key="2">
    <source>
        <dbReference type="RuleBase" id="RU363055"/>
    </source>
</evidence>
<dbReference type="SUPFAM" id="SSF53448">
    <property type="entry name" value="Nucleotide-diphospho-sugar transferases"/>
    <property type="match status" value="1"/>
</dbReference>
<keyword evidence="2" id="KW-0328">Glycosyltransferase</keyword>
<evidence type="ECO:0000313" key="5">
    <source>
        <dbReference type="Proteomes" id="UP000797356"/>
    </source>
</evidence>
<keyword evidence="2" id="KW-0808">Transferase</keyword>
<accession>A0A8K0IYE1</accession>
<gene>
    <name evidence="4" type="ORF">COCNU_16G000860</name>
</gene>
<comment type="caution">
    <text evidence="4">The sequence shown here is derived from an EMBL/GenBank/DDBJ whole genome shotgun (WGS) entry which is preliminary data.</text>
</comment>
<dbReference type="Pfam" id="PF03407">
    <property type="entry name" value="Nucleotid_trans"/>
    <property type="match status" value="1"/>
</dbReference>
<proteinExistence type="inferred from homology"/>
<dbReference type="OrthoDB" id="2020070at2759"/>
<keyword evidence="2" id="KW-0333">Golgi apparatus</keyword>
<keyword evidence="5" id="KW-1185">Reference proteome</keyword>